<feature type="signal peptide" evidence="1">
    <location>
        <begin position="1"/>
        <end position="24"/>
    </location>
</feature>
<proteinExistence type="predicted"/>
<organism evidence="2 3">
    <name type="scientific">Methylophilales bacterium HTCC2181</name>
    <dbReference type="NCBI Taxonomy" id="383631"/>
    <lineage>
        <taxon>Bacteria</taxon>
        <taxon>Pseudomonadati</taxon>
        <taxon>Pseudomonadota</taxon>
        <taxon>Betaproteobacteria</taxon>
        <taxon>Nitrosomonadales</taxon>
        <taxon>OM43 clade</taxon>
    </lineage>
</organism>
<sequence length="121" mass="13480">MHSLFKKYCATFFLMLFGALTAQAQTDTISFDCKGISRFELIGSSGAKEEMKNITFKFEGGVLQDLNNIPCQWAENIITCESNFLNIRKLVINQNSMDVSDFISGNKGFGQYAESFSGSCE</sequence>
<dbReference type="EMBL" id="AAUX01000001">
    <property type="protein sequence ID" value="EAV46576.1"/>
    <property type="molecule type" value="Genomic_DNA"/>
</dbReference>
<evidence type="ECO:0000256" key="1">
    <source>
        <dbReference type="SAM" id="SignalP"/>
    </source>
</evidence>
<comment type="caution">
    <text evidence="2">The sequence shown here is derived from an EMBL/GenBank/DDBJ whole genome shotgun (WGS) entry which is preliminary data.</text>
</comment>
<protein>
    <submittedName>
        <fullName evidence="2">Uncharacterized protein</fullName>
    </submittedName>
</protein>
<gene>
    <name evidence="2" type="ORF">MB2181_00845</name>
</gene>
<evidence type="ECO:0000313" key="2">
    <source>
        <dbReference type="EMBL" id="EAV46576.1"/>
    </source>
</evidence>
<keyword evidence="1" id="KW-0732">Signal</keyword>
<dbReference type="Proteomes" id="UP000054262">
    <property type="component" value="Unassembled WGS sequence"/>
</dbReference>
<name>A0P4W6_9PROT</name>
<feature type="chain" id="PRO_5002628017" evidence="1">
    <location>
        <begin position="25"/>
        <end position="121"/>
    </location>
</feature>
<reference evidence="2 3" key="1">
    <citation type="submission" date="2006-11" db="EMBL/GenBank/DDBJ databases">
        <authorList>
            <person name="Giovannoni S."/>
            <person name="Vergin K."/>
            <person name="Ferriera S."/>
            <person name="Johnson J."/>
            <person name="Kravitz S."/>
            <person name="Beeson K."/>
            <person name="Sutton G."/>
            <person name="Rogers Y.-H."/>
            <person name="Friedman R."/>
            <person name="Frazier M."/>
            <person name="Venter J.C."/>
        </authorList>
    </citation>
    <scope>NUCLEOTIDE SEQUENCE [LARGE SCALE GENOMIC DNA]</scope>
    <source>
        <strain evidence="2 3">HTCC2181</strain>
    </source>
</reference>
<dbReference type="AlphaFoldDB" id="A0P4W6"/>
<evidence type="ECO:0000313" key="3">
    <source>
        <dbReference type="Proteomes" id="UP000054262"/>
    </source>
</evidence>
<accession>A0P4W6</accession>
<keyword evidence="3" id="KW-1185">Reference proteome</keyword>